<gene>
    <name evidence="4" type="ORF">ALAG00032_LOCUS3612</name>
</gene>
<proteinExistence type="predicted"/>
<evidence type="ECO:0000259" key="2">
    <source>
        <dbReference type="Pfam" id="PF22052"/>
    </source>
</evidence>
<evidence type="ECO:0000256" key="1">
    <source>
        <dbReference type="SAM" id="Phobius"/>
    </source>
</evidence>
<keyword evidence="1" id="KW-1133">Transmembrane helix</keyword>
<organism evidence="4">
    <name type="scientific">Aureoumbra lagunensis</name>
    <dbReference type="NCBI Taxonomy" id="44058"/>
    <lineage>
        <taxon>Eukaryota</taxon>
        <taxon>Sar</taxon>
        <taxon>Stramenopiles</taxon>
        <taxon>Ochrophyta</taxon>
        <taxon>Pelagophyceae</taxon>
        <taxon>Pelagomonadales</taxon>
        <taxon>Aureoumbra</taxon>
    </lineage>
</organism>
<dbReference type="EMBL" id="HBIJ01005123">
    <property type="protein sequence ID" value="CAE0362871.1"/>
    <property type="molecule type" value="Transcribed_RNA"/>
</dbReference>
<dbReference type="AlphaFoldDB" id="A0A7S3JTG1"/>
<evidence type="ECO:0000259" key="3">
    <source>
        <dbReference type="Pfam" id="PF22053"/>
    </source>
</evidence>
<feature type="domain" description="DUF6937" evidence="2">
    <location>
        <begin position="116"/>
        <end position="282"/>
    </location>
</feature>
<feature type="domain" description="DUF6938" evidence="3">
    <location>
        <begin position="292"/>
        <end position="525"/>
    </location>
</feature>
<reference evidence="4" key="1">
    <citation type="submission" date="2021-01" db="EMBL/GenBank/DDBJ databases">
        <authorList>
            <person name="Corre E."/>
            <person name="Pelletier E."/>
            <person name="Niang G."/>
            <person name="Scheremetjew M."/>
            <person name="Finn R."/>
            <person name="Kale V."/>
            <person name="Holt S."/>
            <person name="Cochrane G."/>
            <person name="Meng A."/>
            <person name="Brown T."/>
            <person name="Cohen L."/>
        </authorList>
    </citation>
    <scope>NUCLEOTIDE SEQUENCE</scope>
    <source>
        <strain evidence="4">CCMP1510</strain>
    </source>
</reference>
<name>A0A7S3JTG1_9STRA</name>
<protein>
    <submittedName>
        <fullName evidence="4">Uncharacterized protein</fullName>
    </submittedName>
</protein>
<dbReference type="InterPro" id="IPR054218">
    <property type="entry name" value="DUF6938"/>
</dbReference>
<evidence type="ECO:0000313" key="4">
    <source>
        <dbReference type="EMBL" id="CAE0362871.1"/>
    </source>
</evidence>
<feature type="transmembrane region" description="Helical" evidence="1">
    <location>
        <begin position="12"/>
        <end position="34"/>
    </location>
</feature>
<dbReference type="Pfam" id="PF22052">
    <property type="entry name" value="DUF6937"/>
    <property type="match status" value="1"/>
</dbReference>
<dbReference type="Pfam" id="PF22053">
    <property type="entry name" value="DUF6938"/>
    <property type="match status" value="1"/>
</dbReference>
<keyword evidence="1" id="KW-0812">Transmembrane</keyword>
<sequence length="537" mass="59076">MRKEKKSTFSKVVVIGLILSTAIAILISVGWSWIEKEYESSNLLIAELGIDEYTSEKTAWNQRAQIVFFEYATGAKKMENSSGMIKLGWIASKDIAGLRITRKFNNEKMNAIDPSDEKDGASLVVGTIRMGFGHYRIAYAACSWASGDKSRWPGGVYFHDLLSIDGPEAALIANSDNIYRKSSKMATELGGPFEWLHGYFTTSGDATSLRTTALIAKRLAPTLRGLPIKAPLIAAHSLVALAGVFADRKNIINLVIDNHPQWFVLAPNTLNLIQGPRNFFEFAARRKQLDPTDLRLAGHWIPRDNVMQAITDSDARIARTSSNIPLRVLLPFGGAGAQRKFVTSLVHALAQDIHNGKICIIINAGDHQDIRQALINTFHNANITEQQVTHINTFTQVTALADNLHNNNPISPVVLLAFNEYFPAVSATDVLARAVDILACKPSELAFYPVPKLMIRRVGDHEAFSANRANELADGTAEIRTVEHAVTYLRLFYTYPEILSIMNSAIKTNIQNGIYDGAKNAVAIAAAALWLSSSPTF</sequence>
<accession>A0A7S3JTG1</accession>
<keyword evidence="1" id="KW-0472">Membrane</keyword>
<dbReference type="InterPro" id="IPR054217">
    <property type="entry name" value="DUF6937"/>
</dbReference>